<sequence>MVRPFKLDAVNKRPRKAWGRPSNDDVSAQASEAYRKRKGPYRPGEITYYLANSRASVASASGSGLGAYDSETSGSSSNILSDTDSESPPGSEESVRDDSDGLNSETEAFLIEAGAYPAPLLVT</sequence>
<protein>
    <submittedName>
        <fullName evidence="2">Uncharacterized protein</fullName>
    </submittedName>
</protein>
<dbReference type="Proteomes" id="UP000749646">
    <property type="component" value="Unassembled WGS sequence"/>
</dbReference>
<evidence type="ECO:0000313" key="2">
    <source>
        <dbReference type="EMBL" id="KAF9943819.1"/>
    </source>
</evidence>
<reference evidence="2" key="1">
    <citation type="journal article" date="2020" name="Fungal Divers.">
        <title>Resolving the Mortierellaceae phylogeny through synthesis of multi-gene phylogenetics and phylogenomics.</title>
        <authorList>
            <person name="Vandepol N."/>
            <person name="Liber J."/>
            <person name="Desiro A."/>
            <person name="Na H."/>
            <person name="Kennedy M."/>
            <person name="Barry K."/>
            <person name="Grigoriev I.V."/>
            <person name="Miller A.N."/>
            <person name="O'Donnell K."/>
            <person name="Stajich J.E."/>
            <person name="Bonito G."/>
        </authorList>
    </citation>
    <scope>NUCLEOTIDE SEQUENCE</scope>
    <source>
        <strain evidence="2">MES-2147</strain>
    </source>
</reference>
<comment type="caution">
    <text evidence="2">The sequence shown here is derived from an EMBL/GenBank/DDBJ whole genome shotgun (WGS) entry which is preliminary data.</text>
</comment>
<gene>
    <name evidence="2" type="ORF">BGZ65_000219</name>
</gene>
<evidence type="ECO:0000313" key="3">
    <source>
        <dbReference type="Proteomes" id="UP000749646"/>
    </source>
</evidence>
<feature type="non-terminal residue" evidence="2">
    <location>
        <position position="123"/>
    </location>
</feature>
<name>A0A9P6IPU2_9FUNG</name>
<organism evidence="2 3">
    <name type="scientific">Modicella reniformis</name>
    <dbReference type="NCBI Taxonomy" id="1440133"/>
    <lineage>
        <taxon>Eukaryota</taxon>
        <taxon>Fungi</taxon>
        <taxon>Fungi incertae sedis</taxon>
        <taxon>Mucoromycota</taxon>
        <taxon>Mortierellomycotina</taxon>
        <taxon>Mortierellomycetes</taxon>
        <taxon>Mortierellales</taxon>
        <taxon>Mortierellaceae</taxon>
        <taxon>Modicella</taxon>
    </lineage>
</organism>
<feature type="region of interest" description="Disordered" evidence="1">
    <location>
        <begin position="1"/>
        <end position="40"/>
    </location>
</feature>
<accession>A0A9P6IPU2</accession>
<feature type="compositionally biased region" description="Basic and acidic residues" evidence="1">
    <location>
        <begin position="1"/>
        <end position="11"/>
    </location>
</feature>
<feature type="region of interest" description="Disordered" evidence="1">
    <location>
        <begin position="60"/>
        <end position="107"/>
    </location>
</feature>
<feature type="compositionally biased region" description="Polar residues" evidence="1">
    <location>
        <begin position="70"/>
        <end position="88"/>
    </location>
</feature>
<proteinExistence type="predicted"/>
<keyword evidence="3" id="KW-1185">Reference proteome</keyword>
<evidence type="ECO:0000256" key="1">
    <source>
        <dbReference type="SAM" id="MobiDB-lite"/>
    </source>
</evidence>
<dbReference type="AlphaFoldDB" id="A0A9P6IPU2"/>
<dbReference type="EMBL" id="JAAAHW010008819">
    <property type="protein sequence ID" value="KAF9943819.1"/>
    <property type="molecule type" value="Genomic_DNA"/>
</dbReference>